<reference evidence="2 3" key="1">
    <citation type="submission" date="2016-11" db="EMBL/GenBank/DDBJ databases">
        <title>Comparative genomics of Bartonella apis.</title>
        <authorList>
            <person name="Engel P."/>
        </authorList>
    </citation>
    <scope>NUCLEOTIDE SEQUENCE [LARGE SCALE GENOMIC DNA]</scope>
    <source>
        <strain evidence="2 3">BBC0122</strain>
    </source>
</reference>
<dbReference type="RefSeq" id="WP_077993483.1">
    <property type="nucleotide sequence ID" value="NZ_CAXUOT020000003.1"/>
</dbReference>
<protein>
    <submittedName>
        <fullName evidence="2">Uncharacterized protein</fullName>
    </submittedName>
</protein>
<keyword evidence="3" id="KW-1185">Reference proteome</keyword>
<name>A0A1U9MJI6_9HYPH</name>
<feature type="chain" id="PRO_5012301691" evidence="1">
    <location>
        <begin position="21"/>
        <end position="75"/>
    </location>
</feature>
<dbReference type="AlphaFoldDB" id="A0A1U9MJI6"/>
<gene>
    <name evidence="2" type="ORF">BBC0122_019220</name>
</gene>
<proteinExistence type="predicted"/>
<evidence type="ECO:0000313" key="2">
    <source>
        <dbReference type="EMBL" id="AQT48016.1"/>
    </source>
</evidence>
<dbReference type="Proteomes" id="UP000189632">
    <property type="component" value="Chromosome"/>
</dbReference>
<dbReference type="EMBL" id="CP015625">
    <property type="protein sequence ID" value="AQT48016.1"/>
    <property type="molecule type" value="Genomic_DNA"/>
</dbReference>
<keyword evidence="1" id="KW-0732">Signal</keyword>
<evidence type="ECO:0000313" key="3">
    <source>
        <dbReference type="Proteomes" id="UP000189632"/>
    </source>
</evidence>
<organism evidence="2 3">
    <name type="scientific">Bartonella choladocola</name>
    <dbReference type="NCBI Taxonomy" id="2750995"/>
    <lineage>
        <taxon>Bacteria</taxon>
        <taxon>Pseudomonadati</taxon>
        <taxon>Pseudomonadota</taxon>
        <taxon>Alphaproteobacteria</taxon>
        <taxon>Hyphomicrobiales</taxon>
        <taxon>Bartonellaceae</taxon>
        <taxon>Bartonella</taxon>
    </lineage>
</organism>
<dbReference type="KEGG" id="bapi:BBC0122_019220"/>
<feature type="signal peptide" evidence="1">
    <location>
        <begin position="1"/>
        <end position="20"/>
    </location>
</feature>
<sequence length="75" mass="8002">MKRVIILLCLAIPLSACSHKELTAPCSSKDIPKQLAFSGNDDLLNLKFPELQLGYSECGPMRSINDLNIAGGNGG</sequence>
<evidence type="ECO:0000256" key="1">
    <source>
        <dbReference type="SAM" id="SignalP"/>
    </source>
</evidence>
<accession>A0A1U9MJI6</accession>